<dbReference type="InterPro" id="IPR011060">
    <property type="entry name" value="RibuloseP-bd_barrel"/>
</dbReference>
<dbReference type="Proteomes" id="UP000002247">
    <property type="component" value="Chromosome"/>
</dbReference>
<dbReference type="Gene3D" id="3.20.20.70">
    <property type="entry name" value="Aldolase class I"/>
    <property type="match status" value="1"/>
</dbReference>
<dbReference type="InterPro" id="IPR018089">
    <property type="entry name" value="OMPdecase_AS"/>
</dbReference>
<dbReference type="Pfam" id="PF00215">
    <property type="entry name" value="OMPdecase"/>
    <property type="match status" value="1"/>
</dbReference>
<dbReference type="GO" id="GO:0044205">
    <property type="term" value="P:'de novo' UMP biosynthetic process"/>
    <property type="evidence" value="ECO:0007669"/>
    <property type="project" value="UniProtKB-UniPathway"/>
</dbReference>
<dbReference type="OrthoDB" id="9808470at2"/>
<evidence type="ECO:0000256" key="8">
    <source>
        <dbReference type="SAM" id="MobiDB-lite"/>
    </source>
</evidence>
<evidence type="ECO:0000256" key="6">
    <source>
        <dbReference type="ARBA" id="ARBA00049157"/>
    </source>
</evidence>
<dbReference type="PANTHER" id="PTHR43375:SF1">
    <property type="entry name" value="OROTIDINE 5'-PHOSPHATE DECARBOXYLASE"/>
    <property type="match status" value="1"/>
</dbReference>
<dbReference type="AlphaFoldDB" id="D6ZAL2"/>
<keyword evidence="5 10" id="KW-0456">Lyase</keyword>
<comment type="pathway">
    <text evidence="1">Pyrimidine metabolism; UMP biosynthesis via de novo pathway; UMP from orotate: step 2/2.</text>
</comment>
<dbReference type="NCBIfam" id="TIGR02127">
    <property type="entry name" value="pyrF_sub2"/>
    <property type="match status" value="1"/>
</dbReference>
<dbReference type="InterPro" id="IPR013785">
    <property type="entry name" value="Aldolase_TIM"/>
</dbReference>
<dbReference type="KEGG" id="srt:Srot_2298"/>
<dbReference type="InterPro" id="IPR001754">
    <property type="entry name" value="OMPdeCOase_dom"/>
</dbReference>
<dbReference type="GO" id="GO:0004590">
    <property type="term" value="F:orotidine-5'-phosphate decarboxylase activity"/>
    <property type="evidence" value="ECO:0007669"/>
    <property type="project" value="UniProtKB-UniRule"/>
</dbReference>
<evidence type="ECO:0000256" key="7">
    <source>
        <dbReference type="NCBIfam" id="TIGR02127"/>
    </source>
</evidence>
<dbReference type="EMBL" id="CP001958">
    <property type="protein sequence ID" value="ADG98748.1"/>
    <property type="molecule type" value="Genomic_DNA"/>
</dbReference>
<dbReference type="STRING" id="640132.Srot_2298"/>
<evidence type="ECO:0000256" key="3">
    <source>
        <dbReference type="ARBA" id="ARBA00022793"/>
    </source>
</evidence>
<sequence length="291" mass="29649">MPPSFNERAREAIARRGRLCAGVDPHPELLAEWNLPDDASGLAAFAQKCVDAFGDLVAAIKFQVAFFEAHGPEGLTALQVGLDAAAKTGALVIADAKRGDIDSTLQAYTRAWLAPGAPFTADAVTLSPYLGTGALRPAVAAARESGRGVIALAATSNAEARAGQRAKLPDGRSVAQSVVDEVAEWNKADRGASSPSAQPGGFPRPIGPGGVVVGATFDHGLDLSGLGGVILAPGFGAQGASETDVARRFPVGRDSLLVAASRSLLRAGPGIGALRAATTRTVDTLENALRA</sequence>
<dbReference type="PANTHER" id="PTHR43375">
    <property type="entry name" value="OROTIDINE 5'-PHOSPHATE DECARBOXYLASE"/>
    <property type="match status" value="1"/>
</dbReference>
<evidence type="ECO:0000256" key="1">
    <source>
        <dbReference type="ARBA" id="ARBA00004861"/>
    </source>
</evidence>
<dbReference type="EC" id="4.1.1.23" evidence="7"/>
<proteinExistence type="inferred from homology"/>
<keyword evidence="4" id="KW-0665">Pyrimidine biosynthesis</keyword>
<evidence type="ECO:0000259" key="9">
    <source>
        <dbReference type="SMART" id="SM00934"/>
    </source>
</evidence>
<evidence type="ECO:0000313" key="11">
    <source>
        <dbReference type="Proteomes" id="UP000002247"/>
    </source>
</evidence>
<organism evidence="10 11">
    <name type="scientific">Segniliparus rotundus (strain ATCC BAA-972 / CDC 1076 / CIP 108378 / DSM 44985 / JCM 13578)</name>
    <dbReference type="NCBI Taxonomy" id="640132"/>
    <lineage>
        <taxon>Bacteria</taxon>
        <taxon>Bacillati</taxon>
        <taxon>Actinomycetota</taxon>
        <taxon>Actinomycetes</taxon>
        <taxon>Mycobacteriales</taxon>
        <taxon>Segniliparaceae</taxon>
        <taxon>Segniliparus</taxon>
    </lineage>
</organism>
<dbReference type="PROSITE" id="PS00156">
    <property type="entry name" value="OMPDECASE"/>
    <property type="match status" value="1"/>
</dbReference>
<dbReference type="HOGENOM" id="CLU_060704_0_0_11"/>
<dbReference type="SMART" id="SM00934">
    <property type="entry name" value="OMPdecase"/>
    <property type="match status" value="1"/>
</dbReference>
<dbReference type="UniPathway" id="UPA00070">
    <property type="reaction ID" value="UER00120"/>
</dbReference>
<dbReference type="SUPFAM" id="SSF51366">
    <property type="entry name" value="Ribulose-phoshate binding barrel"/>
    <property type="match status" value="1"/>
</dbReference>
<keyword evidence="3" id="KW-0210">Decarboxylase</keyword>
<dbReference type="GO" id="GO:0006207">
    <property type="term" value="P:'de novo' pyrimidine nucleobase biosynthetic process"/>
    <property type="evidence" value="ECO:0007669"/>
    <property type="project" value="InterPro"/>
</dbReference>
<dbReference type="CDD" id="cd04725">
    <property type="entry name" value="OMP_decarboxylase_like"/>
    <property type="match status" value="1"/>
</dbReference>
<dbReference type="InterPro" id="IPR011995">
    <property type="entry name" value="OMPdecase_type-2"/>
</dbReference>
<gene>
    <name evidence="10" type="ordered locus">Srot_2298</name>
</gene>
<keyword evidence="11" id="KW-1185">Reference proteome</keyword>
<protein>
    <recommendedName>
        <fullName evidence="7">Orotidine-5'-phosphate decarboxylase</fullName>
        <ecNumber evidence="7">4.1.1.23</ecNumber>
    </recommendedName>
</protein>
<reference evidence="10 11" key="1">
    <citation type="journal article" date="2010" name="Stand. Genomic Sci.">
        <title>Complete genome sequence of Segniliparus rotundus type strain (CDC 1076).</title>
        <authorList>
            <person name="Sikorski J."/>
            <person name="Lapidus A."/>
            <person name="Copeland A."/>
            <person name="Misra M."/>
            <person name="Glavina Del Rio T."/>
            <person name="Nolan M."/>
            <person name="Lucas S."/>
            <person name="Chen F."/>
            <person name="Tice H."/>
            <person name="Cheng J.F."/>
            <person name="Jando M."/>
            <person name="Schneider S."/>
            <person name="Bruce D."/>
            <person name="Goodwin L."/>
            <person name="Pitluck S."/>
            <person name="Liolios K."/>
            <person name="Mikhailova N."/>
            <person name="Pati A."/>
            <person name="Ivanova N."/>
            <person name="Mavromatis K."/>
            <person name="Chen A."/>
            <person name="Palaniappan K."/>
            <person name="Chertkov O."/>
            <person name="Land M."/>
            <person name="Hauser L."/>
            <person name="Chang Y.J."/>
            <person name="Jeffries C.D."/>
            <person name="Brettin T."/>
            <person name="Detter J.C."/>
            <person name="Han C."/>
            <person name="Rohde M."/>
            <person name="Goker M."/>
            <person name="Bristow J."/>
            <person name="Eisen J.A."/>
            <person name="Markowitz V."/>
            <person name="Hugenholtz P."/>
            <person name="Kyrpides N.C."/>
            <person name="Klenk H.P."/>
        </authorList>
    </citation>
    <scope>NUCLEOTIDE SEQUENCE [LARGE SCALE GENOMIC DNA]</scope>
    <source>
        <strain evidence="11">ATCC BAA-972 / CDC 1076 / CIP 108378 / DSM 44985 / JCM 13578</strain>
    </source>
</reference>
<evidence type="ECO:0000256" key="4">
    <source>
        <dbReference type="ARBA" id="ARBA00022975"/>
    </source>
</evidence>
<accession>D6ZAL2</accession>
<dbReference type="RefSeq" id="WP_013139198.1">
    <property type="nucleotide sequence ID" value="NC_014168.1"/>
</dbReference>
<evidence type="ECO:0000256" key="2">
    <source>
        <dbReference type="ARBA" id="ARBA00008847"/>
    </source>
</evidence>
<dbReference type="eggNOG" id="COG0284">
    <property type="taxonomic scope" value="Bacteria"/>
</dbReference>
<comment type="similarity">
    <text evidence="2">Belongs to the OMP decarboxylase family. Type 2 subfamily.</text>
</comment>
<evidence type="ECO:0000313" key="10">
    <source>
        <dbReference type="EMBL" id="ADG98748.1"/>
    </source>
</evidence>
<feature type="domain" description="Orotidine 5'-phosphate decarboxylase" evidence="9">
    <location>
        <begin position="18"/>
        <end position="277"/>
    </location>
</feature>
<feature type="region of interest" description="Disordered" evidence="8">
    <location>
        <begin position="186"/>
        <end position="205"/>
    </location>
</feature>
<evidence type="ECO:0000256" key="5">
    <source>
        <dbReference type="ARBA" id="ARBA00023239"/>
    </source>
</evidence>
<name>D6ZAL2_SEGRD</name>
<comment type="catalytic activity">
    <reaction evidence="6">
        <text>orotidine 5'-phosphate + H(+) = UMP + CO2</text>
        <dbReference type="Rhea" id="RHEA:11596"/>
        <dbReference type="ChEBI" id="CHEBI:15378"/>
        <dbReference type="ChEBI" id="CHEBI:16526"/>
        <dbReference type="ChEBI" id="CHEBI:57538"/>
        <dbReference type="ChEBI" id="CHEBI:57865"/>
        <dbReference type="EC" id="4.1.1.23"/>
    </reaction>
</comment>